<feature type="region of interest" description="Disordered" evidence="1">
    <location>
        <begin position="1"/>
        <end position="303"/>
    </location>
</feature>
<organism evidence="2 3">
    <name type="scientific">Cercospora zeae-maydis SCOH1-5</name>
    <dbReference type="NCBI Taxonomy" id="717836"/>
    <lineage>
        <taxon>Eukaryota</taxon>
        <taxon>Fungi</taxon>
        <taxon>Dikarya</taxon>
        <taxon>Ascomycota</taxon>
        <taxon>Pezizomycotina</taxon>
        <taxon>Dothideomycetes</taxon>
        <taxon>Dothideomycetidae</taxon>
        <taxon>Mycosphaerellales</taxon>
        <taxon>Mycosphaerellaceae</taxon>
        <taxon>Cercospora</taxon>
    </lineage>
</organism>
<evidence type="ECO:0000313" key="3">
    <source>
        <dbReference type="Proteomes" id="UP000799539"/>
    </source>
</evidence>
<dbReference type="EMBL" id="ML992687">
    <property type="protein sequence ID" value="KAF2209407.1"/>
    <property type="molecule type" value="Genomic_DNA"/>
</dbReference>
<accession>A0A6A6F8L9</accession>
<feature type="compositionally biased region" description="Polar residues" evidence="1">
    <location>
        <begin position="272"/>
        <end position="282"/>
    </location>
</feature>
<protein>
    <submittedName>
        <fullName evidence="2">Uncharacterized protein</fullName>
    </submittedName>
</protein>
<keyword evidence="3" id="KW-1185">Reference proteome</keyword>
<reference evidence="2" key="1">
    <citation type="journal article" date="2020" name="Stud. Mycol.">
        <title>101 Dothideomycetes genomes: a test case for predicting lifestyles and emergence of pathogens.</title>
        <authorList>
            <person name="Haridas S."/>
            <person name="Albert R."/>
            <person name="Binder M."/>
            <person name="Bloem J."/>
            <person name="Labutti K."/>
            <person name="Salamov A."/>
            <person name="Andreopoulos B."/>
            <person name="Baker S."/>
            <person name="Barry K."/>
            <person name="Bills G."/>
            <person name="Bluhm B."/>
            <person name="Cannon C."/>
            <person name="Castanera R."/>
            <person name="Culley D."/>
            <person name="Daum C."/>
            <person name="Ezra D."/>
            <person name="Gonzalez J."/>
            <person name="Henrissat B."/>
            <person name="Kuo A."/>
            <person name="Liang C."/>
            <person name="Lipzen A."/>
            <person name="Lutzoni F."/>
            <person name="Magnuson J."/>
            <person name="Mondo S."/>
            <person name="Nolan M."/>
            <person name="Ohm R."/>
            <person name="Pangilinan J."/>
            <person name="Park H.-J."/>
            <person name="Ramirez L."/>
            <person name="Alfaro M."/>
            <person name="Sun H."/>
            <person name="Tritt A."/>
            <person name="Yoshinaga Y."/>
            <person name="Zwiers L.-H."/>
            <person name="Turgeon B."/>
            <person name="Goodwin S."/>
            <person name="Spatafora J."/>
            <person name="Crous P."/>
            <person name="Grigoriev I."/>
        </authorList>
    </citation>
    <scope>NUCLEOTIDE SEQUENCE</scope>
    <source>
        <strain evidence="2">SCOH1-5</strain>
    </source>
</reference>
<dbReference type="AlphaFoldDB" id="A0A6A6F8L9"/>
<dbReference type="Proteomes" id="UP000799539">
    <property type="component" value="Unassembled WGS sequence"/>
</dbReference>
<sequence length="546" mass="58966">MAPPTSRLPAPGRPALERDRPTSMFEVPSDHMRRLQHIGASRQGGAEGVQSPGEGVAAQPPASSSRQSKRRSLLPQSFARKFSSDGGRGEVPVAAPSREDTSGSDESRRSEESVAMPPPPRPRPTSMMRPPSGVARNDVPGHMRLPSKDKDAVTAPARNSSIAKPASLSANTTAQPALRRGNSTKLPQSPVSRTSSQHPATNGRSGSTDLGAVQKRSPPPAAAPKRASVSLSKPPPLNTALAPCSQNQLSPTSPTRPSTKSRMPAAPKPAFNTYQQHYSPAKSTLPKPGVPSARPTSKVAGSTEDVETMPFDVAAEQIELLQLSLMHQSSFAALRAYEASARQKLGKMHVRLQKEYQSIAKQEQQNRRAANIDALEVWCPDPALLAEHLQTVSRVVTDLRAHTEHGSRYSELVRIFDEWAAKAESTLMGNASLADFIEALSESWHSQHTSLALNLRSIQRDLSTLPQLPPPASPPADPASLYVMLENCASLADSMIRELEIMVKLEKELLQQGRSRIDHRIGTLVSHTNSGLGKEDWNPVWHSVAS</sequence>
<dbReference type="OrthoDB" id="5429993at2759"/>
<evidence type="ECO:0000313" key="2">
    <source>
        <dbReference type="EMBL" id="KAF2209407.1"/>
    </source>
</evidence>
<feature type="compositionally biased region" description="Basic and acidic residues" evidence="1">
    <location>
        <begin position="97"/>
        <end position="112"/>
    </location>
</feature>
<evidence type="ECO:0000256" key="1">
    <source>
        <dbReference type="SAM" id="MobiDB-lite"/>
    </source>
</evidence>
<feature type="compositionally biased region" description="Polar residues" evidence="1">
    <location>
        <begin position="157"/>
        <end position="208"/>
    </location>
</feature>
<feature type="compositionally biased region" description="Low complexity" evidence="1">
    <location>
        <begin position="57"/>
        <end position="66"/>
    </location>
</feature>
<name>A0A6A6F8L9_9PEZI</name>
<gene>
    <name evidence="2" type="ORF">CERZMDRAFT_100608</name>
</gene>
<proteinExistence type="predicted"/>